<dbReference type="EMBL" id="CAJNOM010000124">
    <property type="protein sequence ID" value="CAF1096273.1"/>
    <property type="molecule type" value="Genomic_DNA"/>
</dbReference>
<dbReference type="InterPro" id="IPR016135">
    <property type="entry name" value="UBQ-conjugating_enzyme/RWD"/>
</dbReference>
<evidence type="ECO:0000313" key="2">
    <source>
        <dbReference type="EMBL" id="CAF1096273.1"/>
    </source>
</evidence>
<evidence type="ECO:0000313" key="3">
    <source>
        <dbReference type="Proteomes" id="UP000663832"/>
    </source>
</evidence>
<gene>
    <name evidence="2" type="ORF">QVE165_LOCUS20043</name>
</gene>
<keyword evidence="3" id="KW-1185">Reference proteome</keyword>
<proteinExistence type="predicted"/>
<dbReference type="Proteomes" id="UP000663832">
    <property type="component" value="Unassembled WGS sequence"/>
</dbReference>
<dbReference type="Pfam" id="PF05773">
    <property type="entry name" value="RWD"/>
    <property type="match status" value="1"/>
</dbReference>
<accession>A0A814NXJ5</accession>
<reference evidence="2" key="1">
    <citation type="submission" date="2021-02" db="EMBL/GenBank/DDBJ databases">
        <authorList>
            <person name="Nowell W R."/>
        </authorList>
    </citation>
    <scope>NUCLEOTIDE SEQUENCE</scope>
</reference>
<feature type="domain" description="RWD" evidence="1">
    <location>
        <begin position="23"/>
        <end position="107"/>
    </location>
</feature>
<dbReference type="InterPro" id="IPR006575">
    <property type="entry name" value="RWD_dom"/>
</dbReference>
<name>A0A814NXJ5_9BILA</name>
<dbReference type="SUPFAM" id="SSF54495">
    <property type="entry name" value="UBC-like"/>
    <property type="match status" value="1"/>
</dbReference>
<dbReference type="OrthoDB" id="432311at2759"/>
<dbReference type="Gene3D" id="3.10.110.10">
    <property type="entry name" value="Ubiquitin Conjugating Enzyme"/>
    <property type="match status" value="1"/>
</dbReference>
<protein>
    <recommendedName>
        <fullName evidence="1">RWD domain-containing protein</fullName>
    </recommendedName>
</protein>
<comment type="caution">
    <text evidence="2">The sequence shown here is derived from an EMBL/GenBank/DDBJ whole genome shotgun (WGS) entry which is preliminary data.</text>
</comment>
<sequence length="107" mass="12712">MDEEEYVYDINRLQILTQEHRNEELNVLKSIYLDDLIINYDIPISLNIIIYPNGDENDLDRDKRLLCITFIAELPSTYPDLNSLKITLCRPRGVTDEQIKYWFLCTL</sequence>
<dbReference type="AlphaFoldDB" id="A0A814NXJ5"/>
<dbReference type="PROSITE" id="PS50908">
    <property type="entry name" value="RWD"/>
    <property type="match status" value="1"/>
</dbReference>
<evidence type="ECO:0000259" key="1">
    <source>
        <dbReference type="PROSITE" id="PS50908"/>
    </source>
</evidence>
<organism evidence="2 3">
    <name type="scientific">Adineta steineri</name>
    <dbReference type="NCBI Taxonomy" id="433720"/>
    <lineage>
        <taxon>Eukaryota</taxon>
        <taxon>Metazoa</taxon>
        <taxon>Spiralia</taxon>
        <taxon>Gnathifera</taxon>
        <taxon>Rotifera</taxon>
        <taxon>Eurotatoria</taxon>
        <taxon>Bdelloidea</taxon>
        <taxon>Adinetida</taxon>
        <taxon>Adinetidae</taxon>
        <taxon>Adineta</taxon>
    </lineage>
</organism>